<dbReference type="Gene3D" id="3.40.50.2000">
    <property type="entry name" value="Glycogen Phosphorylase B"/>
    <property type="match status" value="2"/>
</dbReference>
<dbReference type="STRING" id="1618207.UM93_09325"/>
<dbReference type="PANTHER" id="PTHR45947">
    <property type="entry name" value="SULFOQUINOVOSYL TRANSFERASE SQD2"/>
    <property type="match status" value="1"/>
</dbReference>
<dbReference type="Pfam" id="PF13579">
    <property type="entry name" value="Glyco_trans_4_4"/>
    <property type="match status" value="1"/>
</dbReference>
<dbReference type="OrthoDB" id="9810929at2"/>
<dbReference type="RefSeq" id="WP_045075169.1">
    <property type="nucleotide sequence ID" value="NZ_CP011005.1"/>
</dbReference>
<dbReference type="GO" id="GO:1901137">
    <property type="term" value="P:carbohydrate derivative biosynthetic process"/>
    <property type="evidence" value="ECO:0007669"/>
    <property type="project" value="UniProtKB-ARBA"/>
</dbReference>
<keyword evidence="7" id="KW-1185">Reference proteome</keyword>
<evidence type="ECO:0000259" key="5">
    <source>
        <dbReference type="Pfam" id="PF13579"/>
    </source>
</evidence>
<dbReference type="SUPFAM" id="SSF53756">
    <property type="entry name" value="UDP-Glycosyltransferase/glycogen phosphorylase"/>
    <property type="match status" value="1"/>
</dbReference>
<proteinExistence type="predicted"/>
<keyword evidence="3 6" id="KW-0808">Transferase</keyword>
<feature type="domain" description="Glycosyltransferase subfamily 4-like N-terminal" evidence="5">
    <location>
        <begin position="22"/>
        <end position="194"/>
    </location>
</feature>
<dbReference type="KEGG" id="ari:UM93_09325"/>
<evidence type="ECO:0000259" key="4">
    <source>
        <dbReference type="Pfam" id="PF00534"/>
    </source>
</evidence>
<dbReference type="PANTHER" id="PTHR45947:SF3">
    <property type="entry name" value="SULFOQUINOVOSYL TRANSFERASE SQD2"/>
    <property type="match status" value="1"/>
</dbReference>
<dbReference type="EMBL" id="CP011005">
    <property type="protein sequence ID" value="AJT41659.1"/>
    <property type="molecule type" value="Genomic_DNA"/>
</dbReference>
<dbReference type="AlphaFoldDB" id="A0A0D4BZC8"/>
<organism evidence="6 7">
    <name type="scientific">Psychromicrobium lacuslunae</name>
    <dbReference type="NCBI Taxonomy" id="1618207"/>
    <lineage>
        <taxon>Bacteria</taxon>
        <taxon>Bacillati</taxon>
        <taxon>Actinomycetota</taxon>
        <taxon>Actinomycetes</taxon>
        <taxon>Micrococcales</taxon>
        <taxon>Micrococcaceae</taxon>
        <taxon>Psychromicrobium</taxon>
    </lineage>
</organism>
<dbReference type="Pfam" id="PF00534">
    <property type="entry name" value="Glycos_transf_1"/>
    <property type="match status" value="1"/>
</dbReference>
<dbReference type="InterPro" id="IPR001296">
    <property type="entry name" value="Glyco_trans_1"/>
</dbReference>
<dbReference type="PATRIC" id="fig|1618207.4.peg.1888"/>
<reference evidence="6 7" key="1">
    <citation type="journal article" date="2015" name="Genome Announc.">
        <title>Complete Genome Sequencing of Protease-Producing Novel Arthrobacter sp. Strain IHBB 11108 Using PacBio Single-Molecule Real-Time Sequencing Technology.</title>
        <authorList>
            <person name="Kiran S."/>
            <person name="Swarnkar M.K."/>
            <person name="Pal M."/>
            <person name="Thakur R."/>
            <person name="Tewari R."/>
            <person name="Singh A.K."/>
            <person name="Gulati A."/>
        </authorList>
    </citation>
    <scope>NUCLEOTIDE SEQUENCE [LARGE SCALE GENOMIC DNA]</scope>
    <source>
        <strain evidence="6 7">IHBB 11108</strain>
    </source>
</reference>
<sequence length="407" mass="43133">MHIMMLCLHTSPLAQPGSGDAGGMNVYVRQLSLHLAALGHSVEIVTAASGQDTELAPRVSVRHLGLTNHPGQALSKEELPRLLPTISGLLSTAESLSGRQTELIHSHYWLSGLVGLTLAQQWQLPLVHSMHTMAKVKNQHRAAGQSAEPTRRALGEERIVAAADRLIANTAAEAAQLAQLYGGCQDQIAVVPPGVDLETFRPPVSKINAAEDSALQIVFAGRLQRLKGPHLLLGALAQLRSTRPELRFQLTVIGSQSGKQHYDLPALAKELGVGEQVRFLEPLPPSSLAQQFAAADVVAMPSSSESFGLVALEAQACGTPVLATNVGGLSQAVIDGETGYLVNGLSESDWAAALEKIHLLGAAGRAAMGRAGVQHAGRHSWQHTAERTIEIYRSLPGATEDKPQNLG</sequence>
<dbReference type="HOGENOM" id="CLU_009583_2_3_11"/>
<dbReference type="InterPro" id="IPR050194">
    <property type="entry name" value="Glycosyltransferase_grp1"/>
</dbReference>
<accession>A0A0D4BZC8</accession>
<feature type="domain" description="Glycosyl transferase family 1" evidence="4">
    <location>
        <begin position="207"/>
        <end position="359"/>
    </location>
</feature>
<evidence type="ECO:0000256" key="1">
    <source>
        <dbReference type="ARBA" id="ARBA00021292"/>
    </source>
</evidence>
<name>A0A0D4BZC8_9MICC</name>
<evidence type="ECO:0000313" key="6">
    <source>
        <dbReference type="EMBL" id="AJT41659.1"/>
    </source>
</evidence>
<dbReference type="Proteomes" id="UP000061839">
    <property type="component" value="Chromosome"/>
</dbReference>
<evidence type="ECO:0000256" key="3">
    <source>
        <dbReference type="ARBA" id="ARBA00022679"/>
    </source>
</evidence>
<evidence type="ECO:0000313" key="7">
    <source>
        <dbReference type="Proteomes" id="UP000061839"/>
    </source>
</evidence>
<gene>
    <name evidence="6" type="ORF">UM93_09325</name>
</gene>
<keyword evidence="2" id="KW-0328">Glycosyltransferase</keyword>
<protein>
    <recommendedName>
        <fullName evidence="1">D-inositol 3-phosphate glycosyltransferase</fullName>
    </recommendedName>
</protein>
<evidence type="ECO:0000256" key="2">
    <source>
        <dbReference type="ARBA" id="ARBA00022676"/>
    </source>
</evidence>
<dbReference type="GO" id="GO:0016757">
    <property type="term" value="F:glycosyltransferase activity"/>
    <property type="evidence" value="ECO:0007669"/>
    <property type="project" value="UniProtKB-KW"/>
</dbReference>
<dbReference type="InterPro" id="IPR028098">
    <property type="entry name" value="Glyco_trans_4-like_N"/>
</dbReference>